<dbReference type="EMBL" id="JAARZA010000011">
    <property type="protein sequence ID" value="MBC2242232.1"/>
    <property type="molecule type" value="Genomic_DNA"/>
</dbReference>
<evidence type="ECO:0000313" key="3">
    <source>
        <dbReference type="Proteomes" id="UP000553016"/>
    </source>
</evidence>
<reference evidence="2 3" key="1">
    <citation type="submission" date="2020-03" db="EMBL/GenBank/DDBJ databases">
        <title>Soil Listeria distribution.</title>
        <authorList>
            <person name="Liao J."/>
            <person name="Wiedmann M."/>
        </authorList>
    </citation>
    <scope>NUCLEOTIDE SEQUENCE [LARGE SCALE GENOMIC DNA]</scope>
    <source>
        <strain evidence="2 3">FSL L7-0149</strain>
    </source>
</reference>
<accession>A0A842FBT5</accession>
<organism evidence="2 3">
    <name type="scientific">Listeria booriae</name>
    <dbReference type="NCBI Taxonomy" id="1552123"/>
    <lineage>
        <taxon>Bacteria</taxon>
        <taxon>Bacillati</taxon>
        <taxon>Bacillota</taxon>
        <taxon>Bacilli</taxon>
        <taxon>Bacillales</taxon>
        <taxon>Listeriaceae</taxon>
        <taxon>Listeria</taxon>
    </lineage>
</organism>
<dbReference type="AlphaFoldDB" id="A0A842FBT5"/>
<keyword evidence="1" id="KW-0732">Signal</keyword>
<dbReference type="PROSITE" id="PS51257">
    <property type="entry name" value="PROKAR_LIPOPROTEIN"/>
    <property type="match status" value="1"/>
</dbReference>
<comment type="caution">
    <text evidence="2">The sequence shown here is derived from an EMBL/GenBank/DDBJ whole genome shotgun (WGS) entry which is preliminary data.</text>
</comment>
<gene>
    <name evidence="2" type="ORF">HCB35_17295</name>
</gene>
<dbReference type="RefSeq" id="WP_185541781.1">
    <property type="nucleotide sequence ID" value="NZ_JAARZA010000011.1"/>
</dbReference>
<feature type="chain" id="PRO_5038557264" description="Lipoprotein" evidence="1">
    <location>
        <begin position="24"/>
        <end position="248"/>
    </location>
</feature>
<evidence type="ECO:0008006" key="4">
    <source>
        <dbReference type="Google" id="ProtNLM"/>
    </source>
</evidence>
<feature type="signal peptide" evidence="1">
    <location>
        <begin position="1"/>
        <end position="23"/>
    </location>
</feature>
<sequence>MKKVSKILGIMVMVALVFVTLSACGNGEQAAKTTEKTKEKIENKENVDAVVRAIKNPDVRYQLYIDYEADLFSMSTNFSVGDTSYGFDNPKTGTSIYAYAIKNKLNDEQAKSISGLIDSAENEDGKLVMGQGMSDYDVRNEFPEAFNKYGIPYNGADADYVTLSNVKVNKSNKENYQKIKGYYQEISADVTIHVHLPNGVEKTKTYPTSFIPAVANTAITDEDKQQALHADVMNLPLPNRFNISQTSE</sequence>
<evidence type="ECO:0000256" key="1">
    <source>
        <dbReference type="SAM" id="SignalP"/>
    </source>
</evidence>
<proteinExistence type="predicted"/>
<name>A0A842FBT5_9LIST</name>
<protein>
    <recommendedName>
        <fullName evidence="4">Lipoprotein</fullName>
    </recommendedName>
</protein>
<dbReference type="Proteomes" id="UP000553016">
    <property type="component" value="Unassembled WGS sequence"/>
</dbReference>
<evidence type="ECO:0000313" key="2">
    <source>
        <dbReference type="EMBL" id="MBC2242232.1"/>
    </source>
</evidence>